<protein>
    <recommendedName>
        <fullName evidence="1">Antitoxin SocA-like Panacea domain-containing protein</fullName>
    </recommendedName>
</protein>
<organism evidence="2 3">
    <name type="scientific">Capnocytophaga stomatis</name>
    <dbReference type="NCBI Taxonomy" id="1848904"/>
    <lineage>
        <taxon>Bacteria</taxon>
        <taxon>Pseudomonadati</taxon>
        <taxon>Bacteroidota</taxon>
        <taxon>Flavobacteriia</taxon>
        <taxon>Flavobacteriales</taxon>
        <taxon>Flavobacteriaceae</taxon>
        <taxon>Capnocytophaga</taxon>
    </lineage>
</organism>
<proteinExistence type="predicted"/>
<dbReference type="EMBL" id="CP022387">
    <property type="protein sequence ID" value="ATA90596.1"/>
    <property type="molecule type" value="Genomic_DNA"/>
</dbReference>
<evidence type="ECO:0000313" key="2">
    <source>
        <dbReference type="EMBL" id="ATA90596.1"/>
    </source>
</evidence>
<dbReference type="OrthoDB" id="1441996at2"/>
<name>A0A250G2Y1_9FLAO</name>
<dbReference type="RefSeq" id="WP_095897132.1">
    <property type="nucleotide sequence ID" value="NZ_CP022387.1"/>
</dbReference>
<accession>A0A250G2Y1</accession>
<gene>
    <name evidence="2" type="ORF">CGC58_05890</name>
</gene>
<evidence type="ECO:0000313" key="3">
    <source>
        <dbReference type="Proteomes" id="UP000217348"/>
    </source>
</evidence>
<evidence type="ECO:0000259" key="1">
    <source>
        <dbReference type="Pfam" id="PF13274"/>
    </source>
</evidence>
<dbReference type="Pfam" id="PF13274">
    <property type="entry name" value="SocA_Panacea"/>
    <property type="match status" value="1"/>
</dbReference>
<dbReference type="InterPro" id="IPR025272">
    <property type="entry name" value="SocA_Panacea"/>
</dbReference>
<dbReference type="Proteomes" id="UP000217348">
    <property type="component" value="Chromosome"/>
</dbReference>
<dbReference type="AlphaFoldDB" id="A0A250G2Y1"/>
<feature type="domain" description="Antitoxin SocA-like Panacea" evidence="1">
    <location>
        <begin position="37"/>
        <end position="142"/>
    </location>
</feature>
<dbReference type="KEGG" id="csto:CGC58_05890"/>
<reference evidence="3" key="1">
    <citation type="submission" date="2017-06" db="EMBL/GenBank/DDBJ databases">
        <title>Capnocytophaga spp. assemblies.</title>
        <authorList>
            <person name="Gulvik C.A."/>
        </authorList>
    </citation>
    <scope>NUCLEOTIDE SEQUENCE [LARGE SCALE GENOMIC DNA]</scope>
    <source>
        <strain evidence="3">H2177</strain>
    </source>
</reference>
<sequence length="169" mass="20432">MISRDKIQVFEEILCHLDEWYKEQNPGKENDLSILKVMKLLFFVSGADSENHLFDVFDKFQAWQYGHVEADIYNMYSEKKGDFSDFSIDRNKLIFKENYKPKANSHSEKIKINLEKIKVINSDLISYDAFRLVDISHSYLSWDIYYNKLNKRYEDMDKKMLTYEPKYYR</sequence>